<accession>A0A3N0Y974</accession>
<keyword evidence="2" id="KW-1185">Reference proteome</keyword>
<name>A0A3N0Y974_ANAGA</name>
<evidence type="ECO:0000313" key="1">
    <source>
        <dbReference type="EMBL" id="ROL42809.1"/>
    </source>
</evidence>
<dbReference type="EMBL" id="RJVU01049301">
    <property type="protein sequence ID" value="ROL42809.1"/>
    <property type="molecule type" value="Genomic_DNA"/>
</dbReference>
<organism evidence="1 2">
    <name type="scientific">Anabarilius grahami</name>
    <name type="common">Kanglang fish</name>
    <name type="synonym">Barilius grahami</name>
    <dbReference type="NCBI Taxonomy" id="495550"/>
    <lineage>
        <taxon>Eukaryota</taxon>
        <taxon>Metazoa</taxon>
        <taxon>Chordata</taxon>
        <taxon>Craniata</taxon>
        <taxon>Vertebrata</taxon>
        <taxon>Euteleostomi</taxon>
        <taxon>Actinopterygii</taxon>
        <taxon>Neopterygii</taxon>
        <taxon>Teleostei</taxon>
        <taxon>Ostariophysi</taxon>
        <taxon>Cypriniformes</taxon>
        <taxon>Xenocyprididae</taxon>
        <taxon>Xenocypridinae</taxon>
        <taxon>Xenocypridinae incertae sedis</taxon>
        <taxon>Anabarilius</taxon>
    </lineage>
</organism>
<proteinExistence type="predicted"/>
<dbReference type="AlphaFoldDB" id="A0A3N0Y974"/>
<gene>
    <name evidence="1" type="ORF">DPX16_8555</name>
</gene>
<dbReference type="OrthoDB" id="6086888at2759"/>
<comment type="caution">
    <text evidence="1">The sequence shown here is derived from an EMBL/GenBank/DDBJ whole genome shotgun (WGS) entry which is preliminary data.</text>
</comment>
<protein>
    <submittedName>
        <fullName evidence="1">Uncharacterized protein</fullName>
    </submittedName>
</protein>
<sequence length="116" mass="12693">MMAGVEEPEELRCVDSAIASVIEDIDSAFILKEEQRTAIKAFVDVPSRTGDVSSTCEVAFWQIVGSTNDETSSATYGNRAAHATVDIINERSSSRNKDPASRKCASEMRLLVYMTL</sequence>
<evidence type="ECO:0000313" key="2">
    <source>
        <dbReference type="Proteomes" id="UP000281406"/>
    </source>
</evidence>
<reference evidence="1 2" key="1">
    <citation type="submission" date="2018-10" db="EMBL/GenBank/DDBJ databases">
        <title>Genome assembly for a Yunnan-Guizhou Plateau 3E fish, Anabarilius grahami (Regan), and its evolutionary and genetic applications.</title>
        <authorList>
            <person name="Jiang W."/>
        </authorList>
    </citation>
    <scope>NUCLEOTIDE SEQUENCE [LARGE SCALE GENOMIC DNA]</scope>
    <source>
        <strain evidence="1">AG-KIZ</strain>
        <tissue evidence="1">Muscle</tissue>
    </source>
</reference>
<dbReference type="Proteomes" id="UP000281406">
    <property type="component" value="Unassembled WGS sequence"/>
</dbReference>